<name>Q393U3_BURL3</name>
<proteinExistence type="predicted"/>
<dbReference type="AlphaFoldDB" id="Q393U3"/>
<evidence type="ECO:0000313" key="1">
    <source>
        <dbReference type="EMBL" id="ABB12273.1"/>
    </source>
</evidence>
<dbReference type="KEGG" id="bur:Bcep18194_B2162"/>
<organism evidence="1 2">
    <name type="scientific">Burkholderia lata (strain ATCC 17760 / DSM 23089 / LMG 22485 / NCIMB 9086 / R18194 / 383)</name>
    <dbReference type="NCBI Taxonomy" id="482957"/>
    <lineage>
        <taxon>Bacteria</taxon>
        <taxon>Pseudomonadati</taxon>
        <taxon>Pseudomonadota</taxon>
        <taxon>Betaproteobacteria</taxon>
        <taxon>Burkholderiales</taxon>
        <taxon>Burkholderiaceae</taxon>
        <taxon>Burkholderia</taxon>
        <taxon>Burkholderia cepacia complex</taxon>
    </lineage>
</organism>
<sequence>MRSTRPFFVHIRIRTCRVASFDHIVRRSTRQRPVAHDAFMHRSAPRSRTFRRRDERLARANVALCAPSYREPVPFASAAIACADDATHPRTRADVRTDSYGKWQLPERR</sequence>
<dbReference type="EMBL" id="CP000152">
    <property type="protein sequence ID" value="ABB12273.1"/>
    <property type="molecule type" value="Genomic_DNA"/>
</dbReference>
<dbReference type="Proteomes" id="UP000002705">
    <property type="component" value="Chromosome 2"/>
</dbReference>
<dbReference type="PATRIC" id="fig|482957.22.peg.5919"/>
<protein>
    <submittedName>
        <fullName evidence="1">Uncharacterized protein</fullName>
    </submittedName>
</protein>
<keyword evidence="2" id="KW-1185">Reference proteome</keyword>
<gene>
    <name evidence="1" type="ordered locus">Bcep18194_B2162</name>
</gene>
<evidence type="ECO:0000313" key="2">
    <source>
        <dbReference type="Proteomes" id="UP000002705"/>
    </source>
</evidence>
<dbReference type="HOGENOM" id="CLU_2178886_0_0_4"/>
<accession>Q393U3</accession>
<reference evidence="1" key="1">
    <citation type="submission" date="2005-10" db="EMBL/GenBank/DDBJ databases">
        <title>Complete sequence of chromosome 2 of Burkholderia sp. 383.</title>
        <authorList>
            <consortium name="US DOE Joint Genome Institute"/>
            <person name="Copeland A."/>
            <person name="Lucas S."/>
            <person name="Lapidus A."/>
            <person name="Barry K."/>
            <person name="Detter J.C."/>
            <person name="Glavina T."/>
            <person name="Hammon N."/>
            <person name="Israni S."/>
            <person name="Pitluck S."/>
            <person name="Chain P."/>
            <person name="Malfatti S."/>
            <person name="Shin M."/>
            <person name="Vergez L."/>
            <person name="Schmutz J."/>
            <person name="Larimer F."/>
            <person name="Land M."/>
            <person name="Kyrpides N."/>
            <person name="Lykidis A."/>
            <person name="Richardson P."/>
        </authorList>
    </citation>
    <scope>NUCLEOTIDE SEQUENCE [LARGE SCALE GENOMIC DNA]</scope>
    <source>
        <strain evidence="1">383</strain>
    </source>
</reference>